<keyword evidence="2" id="KW-0349">Heme</keyword>
<keyword evidence="1" id="KW-0813">Transport</keyword>
<protein>
    <submittedName>
        <fullName evidence="6">Group 1 truncated hemoglobin</fullName>
    </submittedName>
</protein>
<organism evidence="6 7">
    <name type="scientific">Pseudoalteromonas fenneropenaei</name>
    <dbReference type="NCBI Taxonomy" id="1737459"/>
    <lineage>
        <taxon>Bacteria</taxon>
        <taxon>Pseudomonadati</taxon>
        <taxon>Pseudomonadota</taxon>
        <taxon>Gammaproteobacteria</taxon>
        <taxon>Alteromonadales</taxon>
        <taxon>Pseudoalteromonadaceae</taxon>
        <taxon>Pseudoalteromonas</taxon>
    </lineage>
</organism>
<keyword evidence="5" id="KW-0732">Signal</keyword>
<evidence type="ECO:0000256" key="3">
    <source>
        <dbReference type="ARBA" id="ARBA00022723"/>
    </source>
</evidence>
<sequence length="136" mass="14673">MKAVLFATLLLVSGCQTASPSLYQQIGAEAGAERLVDAFINQIGNDAQILPFFANASVAHFRAGFLTHMCDVLDGPCEYRGDSMVQIHTGMAIKEADFNRVVELLIAAMDEVGISVPVQNQILARLAPLRGEIIKI</sequence>
<evidence type="ECO:0000313" key="6">
    <source>
        <dbReference type="EMBL" id="MFC3034432.1"/>
    </source>
</evidence>
<dbReference type="Pfam" id="PF01152">
    <property type="entry name" value="Bac_globin"/>
    <property type="match status" value="1"/>
</dbReference>
<accession>A0ABV7CPJ1</accession>
<name>A0ABV7CPJ1_9GAMM</name>
<dbReference type="Proteomes" id="UP001595453">
    <property type="component" value="Unassembled WGS sequence"/>
</dbReference>
<dbReference type="Gene3D" id="1.10.490.10">
    <property type="entry name" value="Globins"/>
    <property type="match status" value="1"/>
</dbReference>
<dbReference type="SUPFAM" id="SSF46458">
    <property type="entry name" value="Globin-like"/>
    <property type="match status" value="1"/>
</dbReference>
<feature type="chain" id="PRO_5046319807" evidence="5">
    <location>
        <begin position="19"/>
        <end position="136"/>
    </location>
</feature>
<keyword evidence="4" id="KW-0408">Iron</keyword>
<comment type="caution">
    <text evidence="6">The sequence shown here is derived from an EMBL/GenBank/DDBJ whole genome shotgun (WGS) entry which is preliminary data.</text>
</comment>
<dbReference type="RefSeq" id="WP_377127701.1">
    <property type="nucleotide sequence ID" value="NZ_JBHRSD010000039.1"/>
</dbReference>
<evidence type="ECO:0000313" key="7">
    <source>
        <dbReference type="Proteomes" id="UP001595453"/>
    </source>
</evidence>
<evidence type="ECO:0000256" key="5">
    <source>
        <dbReference type="SAM" id="SignalP"/>
    </source>
</evidence>
<feature type="signal peptide" evidence="5">
    <location>
        <begin position="1"/>
        <end position="18"/>
    </location>
</feature>
<keyword evidence="7" id="KW-1185">Reference proteome</keyword>
<evidence type="ECO:0000256" key="1">
    <source>
        <dbReference type="ARBA" id="ARBA00022448"/>
    </source>
</evidence>
<dbReference type="InterPro" id="IPR009050">
    <property type="entry name" value="Globin-like_sf"/>
</dbReference>
<evidence type="ECO:0000256" key="4">
    <source>
        <dbReference type="ARBA" id="ARBA00023004"/>
    </source>
</evidence>
<gene>
    <name evidence="6" type="ORF">ACFOEE_18145</name>
</gene>
<dbReference type="EMBL" id="JBHRSD010000039">
    <property type="protein sequence ID" value="MFC3034432.1"/>
    <property type="molecule type" value="Genomic_DNA"/>
</dbReference>
<dbReference type="InterPro" id="IPR012292">
    <property type="entry name" value="Globin/Proto"/>
</dbReference>
<keyword evidence="3" id="KW-0479">Metal-binding</keyword>
<dbReference type="InterPro" id="IPR001486">
    <property type="entry name" value="Hemoglobin_trunc"/>
</dbReference>
<dbReference type="CDD" id="cd00454">
    <property type="entry name" value="TrHb1_N"/>
    <property type="match status" value="1"/>
</dbReference>
<reference evidence="7" key="1">
    <citation type="journal article" date="2019" name="Int. J. Syst. Evol. Microbiol.">
        <title>The Global Catalogue of Microorganisms (GCM) 10K type strain sequencing project: providing services to taxonomists for standard genome sequencing and annotation.</title>
        <authorList>
            <consortium name="The Broad Institute Genomics Platform"/>
            <consortium name="The Broad Institute Genome Sequencing Center for Infectious Disease"/>
            <person name="Wu L."/>
            <person name="Ma J."/>
        </authorList>
    </citation>
    <scope>NUCLEOTIDE SEQUENCE [LARGE SCALE GENOMIC DNA]</scope>
    <source>
        <strain evidence="7">KCTC 42730</strain>
    </source>
</reference>
<evidence type="ECO:0000256" key="2">
    <source>
        <dbReference type="ARBA" id="ARBA00022617"/>
    </source>
</evidence>
<dbReference type="PROSITE" id="PS51257">
    <property type="entry name" value="PROKAR_LIPOPROTEIN"/>
    <property type="match status" value="1"/>
</dbReference>
<proteinExistence type="predicted"/>